<dbReference type="KEGG" id="fso:Fsol_00391"/>
<dbReference type="CDD" id="cd00570">
    <property type="entry name" value="GST_N_family"/>
    <property type="match status" value="1"/>
</dbReference>
<dbReference type="SUPFAM" id="SSF52833">
    <property type="entry name" value="Thioredoxin-like"/>
    <property type="match status" value="1"/>
</dbReference>
<dbReference type="EMBL" id="CP025989">
    <property type="protein sequence ID" value="AWD33188.1"/>
    <property type="molecule type" value="Genomic_DNA"/>
</dbReference>
<evidence type="ECO:0000259" key="1">
    <source>
        <dbReference type="Pfam" id="PF13417"/>
    </source>
</evidence>
<keyword evidence="3" id="KW-1185">Reference proteome</keyword>
<dbReference type="Proteomes" id="UP000244519">
    <property type="component" value="Chromosome"/>
</dbReference>
<accession>A0A2U8BSB0</accession>
<dbReference type="PANTHER" id="PTHR44051">
    <property type="entry name" value="GLUTATHIONE S-TRANSFERASE-RELATED"/>
    <property type="match status" value="1"/>
</dbReference>
<dbReference type="InterPro" id="IPR036282">
    <property type="entry name" value="Glutathione-S-Trfase_C_sf"/>
</dbReference>
<gene>
    <name evidence="2" type="ORF">Fsol_00391</name>
</gene>
<dbReference type="Gene3D" id="1.20.1050.10">
    <property type="match status" value="1"/>
</dbReference>
<evidence type="ECO:0000313" key="2">
    <source>
        <dbReference type="EMBL" id="AWD33188.1"/>
    </source>
</evidence>
<feature type="domain" description="GST N-terminal" evidence="1">
    <location>
        <begin position="31"/>
        <end position="103"/>
    </location>
</feature>
<dbReference type="InterPro" id="IPR004045">
    <property type="entry name" value="Glutathione_S-Trfase_N"/>
</dbReference>
<dbReference type="InterPro" id="IPR036249">
    <property type="entry name" value="Thioredoxin-like_sf"/>
</dbReference>
<dbReference type="AlphaFoldDB" id="A0A2U8BSB0"/>
<dbReference type="Gene3D" id="3.40.30.10">
    <property type="entry name" value="Glutaredoxin"/>
    <property type="match status" value="1"/>
</dbReference>
<sequence length="254" mass="29559">MVFKALRSSKVIKKMRTESIEGSDNRKVVQLHYSSICPFSRMVRIALLEQKYEVHLVEEAYVHDNHEILAINPLGTLPFMVFQGNVVIKNLWSIIDYLINTNDASRHTVMPSFFKNFERAEILFNVEWFCTKFFNEVTLPIIQQKIINFTTRRAPPNSTSIRNALRNMHIHMEYLKLSLAESNYIESSMPTIADYSAAAQLSILDYTGDIMWNSINKRIKGWYSLIKSRSSFRAVLRDRILSLSPPSHYEDPDF</sequence>
<proteinExistence type="predicted"/>
<dbReference type="CDD" id="cd00299">
    <property type="entry name" value="GST_C_family"/>
    <property type="match status" value="1"/>
</dbReference>
<organism evidence="2 3">
    <name type="scientific">Candidatus Fokinia solitaria</name>
    <dbReference type="NCBI Taxonomy" id="1802984"/>
    <lineage>
        <taxon>Bacteria</taxon>
        <taxon>Pseudomonadati</taxon>
        <taxon>Pseudomonadota</taxon>
        <taxon>Alphaproteobacteria</taxon>
        <taxon>Rickettsiales</taxon>
        <taxon>Candidatus Midichloriaceae</taxon>
        <taxon>Candidatus Fokinia</taxon>
    </lineage>
</organism>
<evidence type="ECO:0000313" key="3">
    <source>
        <dbReference type="Proteomes" id="UP000244519"/>
    </source>
</evidence>
<name>A0A2U8BSB0_9RICK</name>
<dbReference type="Pfam" id="PF13417">
    <property type="entry name" value="GST_N_3"/>
    <property type="match status" value="1"/>
</dbReference>
<protein>
    <recommendedName>
        <fullName evidence="1">GST N-terminal domain-containing protein</fullName>
    </recommendedName>
</protein>
<dbReference type="PANTHER" id="PTHR44051:SF9">
    <property type="entry name" value="GLUTATHIONE S-TRANSFERASE 1"/>
    <property type="match status" value="1"/>
</dbReference>
<dbReference type="SUPFAM" id="SSF47616">
    <property type="entry name" value="GST C-terminal domain-like"/>
    <property type="match status" value="1"/>
</dbReference>
<reference evidence="2 3" key="1">
    <citation type="journal article" date="2018" name="Genome Biol. Evol.">
        <title>The Genome Sequence of "Candidatus Fokinia solitaria": Insights on Reductive Evolution in Rickettsiales.</title>
        <authorList>
            <person name="Floriano A.M."/>
            <person name="Castelli M."/>
            <person name="Krenek S."/>
            <person name="Berendonk T.U."/>
            <person name="Bazzocchi C."/>
            <person name="Petroni G."/>
            <person name="Sassera D."/>
        </authorList>
    </citation>
    <scope>NUCLEOTIDE SEQUENCE [LARGE SCALE GENOMIC DNA]</scope>
    <source>
        <strain evidence="2">Rio ETE_ALG 3VII</strain>
    </source>
</reference>